<dbReference type="InterPro" id="IPR036361">
    <property type="entry name" value="SAP_dom_sf"/>
</dbReference>
<dbReference type="CDD" id="cd12432">
    <property type="entry name" value="RRM_ACINU"/>
    <property type="match status" value="1"/>
</dbReference>
<dbReference type="Pfam" id="PF16294">
    <property type="entry name" value="RSB_motif"/>
    <property type="match status" value="1"/>
</dbReference>
<keyword evidence="4" id="KW-1185">Reference proteome</keyword>
<dbReference type="Gene3D" id="1.10.720.30">
    <property type="entry name" value="SAP domain"/>
    <property type="match status" value="1"/>
</dbReference>
<dbReference type="InterPro" id="IPR003034">
    <property type="entry name" value="SAP_dom"/>
</dbReference>
<feature type="compositionally biased region" description="Polar residues" evidence="1">
    <location>
        <begin position="86"/>
        <end position="107"/>
    </location>
</feature>
<feature type="compositionally biased region" description="Polar residues" evidence="1">
    <location>
        <begin position="170"/>
        <end position="185"/>
    </location>
</feature>
<evidence type="ECO:0000259" key="2">
    <source>
        <dbReference type="Pfam" id="PF02037"/>
    </source>
</evidence>
<evidence type="ECO:0000313" key="4">
    <source>
        <dbReference type="Proteomes" id="UP000800235"/>
    </source>
</evidence>
<feature type="compositionally biased region" description="Basic and acidic residues" evidence="1">
    <location>
        <begin position="471"/>
        <end position="485"/>
    </location>
</feature>
<evidence type="ECO:0000313" key="3">
    <source>
        <dbReference type="EMBL" id="KAF2426539.1"/>
    </source>
</evidence>
<dbReference type="AlphaFoldDB" id="A0A9P4NM42"/>
<feature type="compositionally biased region" description="Basic and acidic residues" evidence="1">
    <location>
        <begin position="205"/>
        <end position="219"/>
    </location>
</feature>
<dbReference type="Pfam" id="PF02037">
    <property type="entry name" value="SAP"/>
    <property type="match status" value="1"/>
</dbReference>
<dbReference type="EMBL" id="MU007063">
    <property type="protein sequence ID" value="KAF2426539.1"/>
    <property type="molecule type" value="Genomic_DNA"/>
</dbReference>
<dbReference type="InterPro" id="IPR032552">
    <property type="entry name" value="RSB_motif"/>
</dbReference>
<feature type="region of interest" description="Disordered" evidence="1">
    <location>
        <begin position="576"/>
        <end position="615"/>
    </location>
</feature>
<proteinExistence type="predicted"/>
<evidence type="ECO:0000256" key="1">
    <source>
        <dbReference type="SAM" id="MobiDB-lite"/>
    </source>
</evidence>
<organism evidence="3 4">
    <name type="scientific">Tothia fuscella</name>
    <dbReference type="NCBI Taxonomy" id="1048955"/>
    <lineage>
        <taxon>Eukaryota</taxon>
        <taxon>Fungi</taxon>
        <taxon>Dikarya</taxon>
        <taxon>Ascomycota</taxon>
        <taxon>Pezizomycotina</taxon>
        <taxon>Dothideomycetes</taxon>
        <taxon>Pleosporomycetidae</taxon>
        <taxon>Venturiales</taxon>
        <taxon>Cylindrosympodiaceae</taxon>
        <taxon>Tothia</taxon>
    </lineage>
</organism>
<feature type="compositionally biased region" description="Basic and acidic residues" evidence="1">
    <location>
        <begin position="72"/>
        <end position="81"/>
    </location>
</feature>
<accession>A0A9P4NM42</accession>
<name>A0A9P4NM42_9PEZI</name>
<dbReference type="OrthoDB" id="5348404at2759"/>
<protein>
    <recommendedName>
        <fullName evidence="2">SAP domain-containing protein</fullName>
    </recommendedName>
</protein>
<feature type="compositionally biased region" description="Basic and acidic residues" evidence="1">
    <location>
        <begin position="252"/>
        <end position="272"/>
    </location>
</feature>
<dbReference type="PANTHER" id="PTHR47031:SF3">
    <property type="entry name" value="SAP DOMAIN-CONTAINING PROTEIN"/>
    <property type="match status" value="1"/>
</dbReference>
<dbReference type="InterPro" id="IPR034257">
    <property type="entry name" value="Acinus_RRM"/>
</dbReference>
<sequence length="615" mass="68498">MDYDKLKVPELKKLLKDAGIAQTGLSRKAQYIEKLREYDENKGSSSAPAGEDQGTPGDANDTDATVTGDATHLSEETHPTPEKLAGSTTSSATLPVNETHTQDTEVQPTPMPVFKKSKFDIDEEPIPESVSAEPEVTEDAPPIEANAPAISDTPAVISAPAANDEPVATQPESRAESSSLTTPVPTQEIIEDNRKRKRRSMTPPVKEDEVAMKRQKQEESTDPDVSFTEATDPPVQEPPVAGTEEKEDEREELIPQEKPESERKASASTTKDVRYKSLFQTESAQPSQPPSAPAVHLSKNVEDAMHPVTRALYIRDFMRPLQTIQLRKHLASVAEPDYSGEDSDIIELLHLDQVRTHAFVLFTSAERAIAARSALHGQVWPDERTRKQLWADFIPEENVQRWIDIETDEGGSRNGMKRWEVEYFTNNDGNPETTLIELGAGQNHDRRPSRLVDTPAGQREIPTGPRSMQQDPRDRVPPPREDDRSNLPAVKGPNTDAAFEAIGTLFQTTEAKPKIYFKPVSEEIAEARKDEFSKQTSRDWKDKNWRDDDLYRFSFEDGSMLVHSGRHLMSGRVRAREEQITGVRSNAPAPPYRGGRGGYRGGHRGYRGGGNSYRP</sequence>
<feature type="region of interest" description="Disordered" evidence="1">
    <location>
        <begin position="430"/>
        <end position="494"/>
    </location>
</feature>
<feature type="domain" description="SAP" evidence="2">
    <location>
        <begin position="2"/>
        <end position="40"/>
    </location>
</feature>
<comment type="caution">
    <text evidence="3">The sequence shown here is derived from an EMBL/GenBank/DDBJ whole genome shotgun (WGS) entry which is preliminary data.</text>
</comment>
<dbReference type="PANTHER" id="PTHR47031">
    <property type="entry name" value="SAP DNA-BINDING DOMAIN-CONTAINING PROTEIN"/>
    <property type="match status" value="1"/>
</dbReference>
<gene>
    <name evidence="3" type="ORF">EJ08DRAFT_651644</name>
</gene>
<reference evidence="3" key="1">
    <citation type="journal article" date="2020" name="Stud. Mycol.">
        <title>101 Dothideomycetes genomes: a test case for predicting lifestyles and emergence of pathogens.</title>
        <authorList>
            <person name="Haridas S."/>
            <person name="Albert R."/>
            <person name="Binder M."/>
            <person name="Bloem J."/>
            <person name="Labutti K."/>
            <person name="Salamov A."/>
            <person name="Andreopoulos B."/>
            <person name="Baker S."/>
            <person name="Barry K."/>
            <person name="Bills G."/>
            <person name="Bluhm B."/>
            <person name="Cannon C."/>
            <person name="Castanera R."/>
            <person name="Culley D."/>
            <person name="Daum C."/>
            <person name="Ezra D."/>
            <person name="Gonzalez J."/>
            <person name="Henrissat B."/>
            <person name="Kuo A."/>
            <person name="Liang C."/>
            <person name="Lipzen A."/>
            <person name="Lutzoni F."/>
            <person name="Magnuson J."/>
            <person name="Mondo S."/>
            <person name="Nolan M."/>
            <person name="Ohm R."/>
            <person name="Pangilinan J."/>
            <person name="Park H.-J."/>
            <person name="Ramirez L."/>
            <person name="Alfaro M."/>
            <person name="Sun H."/>
            <person name="Tritt A."/>
            <person name="Yoshinaga Y."/>
            <person name="Zwiers L.-H."/>
            <person name="Turgeon B."/>
            <person name="Goodwin S."/>
            <person name="Spatafora J."/>
            <person name="Crous P."/>
            <person name="Grigoriev I."/>
        </authorList>
    </citation>
    <scope>NUCLEOTIDE SEQUENCE</scope>
    <source>
        <strain evidence="3">CBS 130266</strain>
    </source>
</reference>
<feature type="region of interest" description="Disordered" evidence="1">
    <location>
        <begin position="36"/>
        <end position="272"/>
    </location>
</feature>
<dbReference type="Proteomes" id="UP000800235">
    <property type="component" value="Unassembled WGS sequence"/>
</dbReference>